<dbReference type="EMBL" id="FOGN01000002">
    <property type="protein sequence ID" value="SER87397.1"/>
    <property type="molecule type" value="Genomic_DNA"/>
</dbReference>
<dbReference type="SMART" id="SM00563">
    <property type="entry name" value="PlsC"/>
    <property type="match status" value="1"/>
</dbReference>
<dbReference type="PANTHER" id="PTHR10434">
    <property type="entry name" value="1-ACYL-SN-GLYCEROL-3-PHOSPHATE ACYLTRANSFERASE"/>
    <property type="match status" value="1"/>
</dbReference>
<dbReference type="OrthoDB" id="9812274at2"/>
<keyword evidence="2 6" id="KW-0808">Transferase</keyword>
<feature type="transmembrane region" description="Helical" evidence="4">
    <location>
        <begin position="12"/>
        <end position="34"/>
    </location>
</feature>
<accession>A0A031MF87</accession>
<protein>
    <submittedName>
        <fullName evidence="6">1-acyl-sn-glycerol-3-phosphate acyltransferase</fullName>
    </submittedName>
</protein>
<evidence type="ECO:0000256" key="4">
    <source>
        <dbReference type="SAM" id="Phobius"/>
    </source>
</evidence>
<organism evidence="6 9">
    <name type="scientific">Halopseudomonas bauzanensis</name>
    <dbReference type="NCBI Taxonomy" id="653930"/>
    <lineage>
        <taxon>Bacteria</taxon>
        <taxon>Pseudomonadati</taxon>
        <taxon>Pseudomonadota</taxon>
        <taxon>Gammaproteobacteria</taxon>
        <taxon>Pseudomonadales</taxon>
        <taxon>Pseudomonadaceae</taxon>
        <taxon>Halopseudomonas</taxon>
    </lineage>
</organism>
<evidence type="ECO:0000313" key="8">
    <source>
        <dbReference type="Proteomes" id="UP000186599"/>
    </source>
</evidence>
<keyword evidence="8" id="KW-1185">Reference proteome</keyword>
<dbReference type="RefSeq" id="WP_036991595.1">
    <property type="nucleotide sequence ID" value="NZ_FOGN01000002.1"/>
</dbReference>
<dbReference type="Proteomes" id="UP000186904">
    <property type="component" value="Unassembled WGS sequence"/>
</dbReference>
<dbReference type="InterPro" id="IPR002123">
    <property type="entry name" value="Plipid/glycerol_acylTrfase"/>
</dbReference>
<reference evidence="8 9" key="1">
    <citation type="submission" date="2016-10" db="EMBL/GenBank/DDBJ databases">
        <authorList>
            <person name="de Groot N.N."/>
        </authorList>
    </citation>
    <scope>NUCLEOTIDE SEQUENCE [LARGE SCALE GENOMIC DNA]</scope>
    <source>
        <strain evidence="7 8">CGMCC 1.9095</strain>
        <strain evidence="6 9">DSM 22558</strain>
    </source>
</reference>
<keyword evidence="4" id="KW-0812">Transmembrane</keyword>
<dbReference type="PANTHER" id="PTHR10434:SF40">
    <property type="entry name" value="1-ACYL-SN-GLYCEROL-3-PHOSPHATE ACYLTRANSFERASE"/>
    <property type="match status" value="1"/>
</dbReference>
<evidence type="ECO:0000256" key="1">
    <source>
        <dbReference type="ARBA" id="ARBA00005189"/>
    </source>
</evidence>
<dbReference type="SUPFAM" id="SSF69593">
    <property type="entry name" value="Glycerol-3-phosphate (1)-acyltransferase"/>
    <property type="match status" value="1"/>
</dbReference>
<feature type="domain" description="Phospholipid/glycerol acyltransferase" evidence="5">
    <location>
        <begin position="76"/>
        <end position="190"/>
    </location>
</feature>
<dbReference type="STRING" id="653930.SAMN05216589_1648"/>
<evidence type="ECO:0000313" key="7">
    <source>
        <dbReference type="EMBL" id="SFL93468.1"/>
    </source>
</evidence>
<sequence length="244" mass="27576">MSVLMALRVTLFYLLLSASAILWAVPMLIIGPLLPYRTRFKLILECWCRFAIWLTKWLVGIRYEVVGQENIPDQPGVILSNHQSTWETFFLQQIFRPQTQLIKKELLYVPFFGWAFALLKPIAIDRSKARNSLQQLSRIGGQRLRAGVWVLVFPEGTRVLPGNPIKFTRGGSALACANNAPVIPVAHNAGEFWPRNGWGKRPGTVQVRIGPAIYPKGQDPRSIVEVNKQAEAWVNQAMREMQAG</sequence>
<keyword evidence="4" id="KW-1133">Transmembrane helix</keyword>
<dbReference type="AlphaFoldDB" id="A0A031MF87"/>
<dbReference type="GO" id="GO:0003841">
    <property type="term" value="F:1-acylglycerol-3-phosphate O-acyltransferase activity"/>
    <property type="evidence" value="ECO:0007669"/>
    <property type="project" value="TreeGrafter"/>
</dbReference>
<comment type="pathway">
    <text evidence="1">Lipid metabolism.</text>
</comment>
<proteinExistence type="predicted"/>
<keyword evidence="3 6" id="KW-0012">Acyltransferase</keyword>
<evidence type="ECO:0000259" key="5">
    <source>
        <dbReference type="SMART" id="SM00563"/>
    </source>
</evidence>
<dbReference type="Proteomes" id="UP000186599">
    <property type="component" value="Unassembled WGS sequence"/>
</dbReference>
<evidence type="ECO:0000256" key="2">
    <source>
        <dbReference type="ARBA" id="ARBA00022679"/>
    </source>
</evidence>
<dbReference type="EMBL" id="FOUA01000002">
    <property type="protein sequence ID" value="SFL93468.1"/>
    <property type="molecule type" value="Genomic_DNA"/>
</dbReference>
<name>A0A031MF87_9GAMM</name>
<evidence type="ECO:0000256" key="3">
    <source>
        <dbReference type="ARBA" id="ARBA00023315"/>
    </source>
</evidence>
<keyword evidence="4" id="KW-0472">Membrane</keyword>
<dbReference type="GO" id="GO:0006654">
    <property type="term" value="P:phosphatidic acid biosynthetic process"/>
    <property type="evidence" value="ECO:0007669"/>
    <property type="project" value="TreeGrafter"/>
</dbReference>
<dbReference type="CDD" id="cd07989">
    <property type="entry name" value="LPLAT_AGPAT-like"/>
    <property type="match status" value="1"/>
</dbReference>
<evidence type="ECO:0000313" key="6">
    <source>
        <dbReference type="EMBL" id="SER87397.1"/>
    </source>
</evidence>
<evidence type="ECO:0000313" key="9">
    <source>
        <dbReference type="Proteomes" id="UP000186904"/>
    </source>
</evidence>
<gene>
    <name evidence="7" type="ORF">SAMN04487855_1665</name>
    <name evidence="6" type="ORF">SAMN05216589_1648</name>
</gene>
<dbReference type="Pfam" id="PF01553">
    <property type="entry name" value="Acyltransferase"/>
    <property type="match status" value="1"/>
</dbReference>